<comment type="caution">
    <text evidence="1">The sequence shown here is derived from an EMBL/GenBank/DDBJ whole genome shotgun (WGS) entry which is preliminary data.</text>
</comment>
<dbReference type="EMBL" id="JAVHJS010000021">
    <property type="protein sequence ID" value="KAK2823823.1"/>
    <property type="molecule type" value="Genomic_DNA"/>
</dbReference>
<reference evidence="1" key="1">
    <citation type="submission" date="2023-08" db="EMBL/GenBank/DDBJ databases">
        <title>Pelteobagrus vachellii genome.</title>
        <authorList>
            <person name="Liu H."/>
        </authorList>
    </citation>
    <scope>NUCLEOTIDE SEQUENCE</scope>
    <source>
        <strain evidence="1">PRFRI_2022a</strain>
        <tissue evidence="1">Muscle</tissue>
    </source>
</reference>
<dbReference type="Proteomes" id="UP001187315">
    <property type="component" value="Unassembled WGS sequence"/>
</dbReference>
<gene>
    <name evidence="1" type="ORF">Q7C36_020423</name>
</gene>
<sequence>MFTTPRAQGAMRMSGNCPNFSSVVFHQKDRSNIFMVLDGVPVRKFSSAWSFVQPGPECKADGILSCSQADDILQQIICKRL</sequence>
<evidence type="ECO:0000313" key="2">
    <source>
        <dbReference type="Proteomes" id="UP001187315"/>
    </source>
</evidence>
<dbReference type="AlphaFoldDB" id="A0AA88LUR7"/>
<protein>
    <submittedName>
        <fullName evidence="1">Uncharacterized protein</fullName>
    </submittedName>
</protein>
<accession>A0AA88LUR7</accession>
<proteinExistence type="predicted"/>
<name>A0AA88LUR7_TACVA</name>
<organism evidence="1 2">
    <name type="scientific">Tachysurus vachellii</name>
    <name type="common">Darkbarbel catfish</name>
    <name type="synonym">Pelteobagrus vachellii</name>
    <dbReference type="NCBI Taxonomy" id="175792"/>
    <lineage>
        <taxon>Eukaryota</taxon>
        <taxon>Metazoa</taxon>
        <taxon>Chordata</taxon>
        <taxon>Craniata</taxon>
        <taxon>Vertebrata</taxon>
        <taxon>Euteleostomi</taxon>
        <taxon>Actinopterygii</taxon>
        <taxon>Neopterygii</taxon>
        <taxon>Teleostei</taxon>
        <taxon>Ostariophysi</taxon>
        <taxon>Siluriformes</taxon>
        <taxon>Bagridae</taxon>
        <taxon>Tachysurus</taxon>
    </lineage>
</organism>
<keyword evidence="2" id="KW-1185">Reference proteome</keyword>
<evidence type="ECO:0000313" key="1">
    <source>
        <dbReference type="EMBL" id="KAK2823823.1"/>
    </source>
</evidence>